<dbReference type="EMBL" id="KZ819637">
    <property type="protein sequence ID" value="PWN89740.1"/>
    <property type="molecule type" value="Genomic_DNA"/>
</dbReference>
<dbReference type="InParanoid" id="A0A316YJM1"/>
<feature type="chain" id="PRO_5016296543" description="Heme haloperoxidase family profile domain-containing protein" evidence="1">
    <location>
        <begin position="17"/>
        <end position="234"/>
    </location>
</feature>
<name>A0A316YJM1_9BASI</name>
<proteinExistence type="predicted"/>
<keyword evidence="1" id="KW-0732">Signal</keyword>
<organism evidence="2 3">
    <name type="scientific">Acaromyces ingoldii</name>
    <dbReference type="NCBI Taxonomy" id="215250"/>
    <lineage>
        <taxon>Eukaryota</taxon>
        <taxon>Fungi</taxon>
        <taxon>Dikarya</taxon>
        <taxon>Basidiomycota</taxon>
        <taxon>Ustilaginomycotina</taxon>
        <taxon>Exobasidiomycetes</taxon>
        <taxon>Exobasidiales</taxon>
        <taxon>Cryptobasidiaceae</taxon>
        <taxon>Acaromyces</taxon>
    </lineage>
</organism>
<sequence length="234" mass="25074">MKLLVLLPIAGVAARAHPLLPRQGSAVPLATAPNATNFTSIEVIDHYAISATTCDRGTYAFFLAILSELVVHDMTVRFLFGQPRYGPEGAVLDSERTFIDRTYSLQDLRDDSHFGSRTTNDFLFYPFFTGSESDINKQLRHEPWKLSPSSDAPPGFVLPQQYAAAAFVYAPAFLPNGSSPGTLPPAVISNFTVANGRNCTKAFLGESDGVARGPPAAMALLLALVLCAAAALLV</sequence>
<feature type="signal peptide" evidence="1">
    <location>
        <begin position="1"/>
        <end position="16"/>
    </location>
</feature>
<evidence type="ECO:0000313" key="2">
    <source>
        <dbReference type="EMBL" id="PWN89740.1"/>
    </source>
</evidence>
<dbReference type="RefSeq" id="XP_025376938.1">
    <property type="nucleotide sequence ID" value="XM_025525200.1"/>
</dbReference>
<dbReference type="AlphaFoldDB" id="A0A316YJM1"/>
<gene>
    <name evidence="2" type="ORF">FA10DRAFT_303039</name>
</gene>
<accession>A0A316YJM1</accession>
<evidence type="ECO:0000256" key="1">
    <source>
        <dbReference type="SAM" id="SignalP"/>
    </source>
</evidence>
<protein>
    <recommendedName>
        <fullName evidence="4">Heme haloperoxidase family profile domain-containing protein</fullName>
    </recommendedName>
</protein>
<reference evidence="2 3" key="1">
    <citation type="journal article" date="2018" name="Mol. Biol. Evol.">
        <title>Broad Genomic Sampling Reveals a Smut Pathogenic Ancestry of the Fungal Clade Ustilaginomycotina.</title>
        <authorList>
            <person name="Kijpornyongpan T."/>
            <person name="Mondo S.J."/>
            <person name="Barry K."/>
            <person name="Sandor L."/>
            <person name="Lee J."/>
            <person name="Lipzen A."/>
            <person name="Pangilinan J."/>
            <person name="LaButti K."/>
            <person name="Hainaut M."/>
            <person name="Henrissat B."/>
            <person name="Grigoriev I.V."/>
            <person name="Spatafora J.W."/>
            <person name="Aime M.C."/>
        </authorList>
    </citation>
    <scope>NUCLEOTIDE SEQUENCE [LARGE SCALE GENOMIC DNA]</scope>
    <source>
        <strain evidence="2 3">MCA 4198</strain>
    </source>
</reference>
<keyword evidence="3" id="KW-1185">Reference proteome</keyword>
<evidence type="ECO:0000313" key="3">
    <source>
        <dbReference type="Proteomes" id="UP000245768"/>
    </source>
</evidence>
<dbReference type="GeneID" id="37047116"/>
<evidence type="ECO:0008006" key="4">
    <source>
        <dbReference type="Google" id="ProtNLM"/>
    </source>
</evidence>
<dbReference type="Proteomes" id="UP000245768">
    <property type="component" value="Unassembled WGS sequence"/>
</dbReference>